<comment type="caution">
    <text evidence="2">The sequence shown here is derived from an EMBL/GenBank/DDBJ whole genome shotgun (WGS) entry which is preliminary data.</text>
</comment>
<name>G4D1X5_9FIRM</name>
<evidence type="ECO:0000313" key="3">
    <source>
        <dbReference type="Proteomes" id="UP000003422"/>
    </source>
</evidence>
<keyword evidence="1" id="KW-1133">Transmembrane helix</keyword>
<keyword evidence="1" id="KW-0812">Transmembrane</keyword>
<proteinExistence type="predicted"/>
<dbReference type="AlphaFoldDB" id="G4D1X5"/>
<keyword evidence="1" id="KW-0472">Membrane</keyword>
<organism evidence="2 3">
    <name type="scientific">Peptoniphilus indolicus ATCC 29427</name>
    <dbReference type="NCBI Taxonomy" id="997350"/>
    <lineage>
        <taxon>Bacteria</taxon>
        <taxon>Bacillati</taxon>
        <taxon>Bacillota</taxon>
        <taxon>Tissierellia</taxon>
        <taxon>Tissierellales</taxon>
        <taxon>Peptoniphilaceae</taxon>
        <taxon>Peptoniphilus</taxon>
    </lineage>
</organism>
<evidence type="ECO:0000256" key="1">
    <source>
        <dbReference type="SAM" id="Phobius"/>
    </source>
</evidence>
<sequence length="50" mass="6126">MYNLTQLKIKVRRFILITYIIYNSFSYYNISNILRLKYLEILPSISMLTF</sequence>
<keyword evidence="3" id="KW-1185">Reference proteome</keyword>
<dbReference type="HOGENOM" id="CLU_3120959_0_0_9"/>
<accession>G4D1X5</accession>
<evidence type="ECO:0000313" key="2">
    <source>
        <dbReference type="EMBL" id="EGY80462.1"/>
    </source>
</evidence>
<feature type="transmembrane region" description="Helical" evidence="1">
    <location>
        <begin position="12"/>
        <end position="30"/>
    </location>
</feature>
<dbReference type="Proteomes" id="UP000003422">
    <property type="component" value="Unassembled WGS sequence"/>
</dbReference>
<reference evidence="2 3" key="1">
    <citation type="submission" date="2011-06" db="EMBL/GenBank/DDBJ databases">
        <authorList>
            <person name="Muzny D."/>
            <person name="Qin X."/>
            <person name="Deng J."/>
            <person name="Jiang H."/>
            <person name="Liu Y."/>
            <person name="Qu J."/>
            <person name="Song X.-Z."/>
            <person name="Zhang L."/>
            <person name="Thornton R."/>
            <person name="Coyle M."/>
            <person name="Francisco L."/>
            <person name="Jackson L."/>
            <person name="Javaid M."/>
            <person name="Korchina V."/>
            <person name="Kovar C."/>
            <person name="Mata R."/>
            <person name="Mathew T."/>
            <person name="Ngo R."/>
            <person name="Nguyen L."/>
            <person name="Nguyen N."/>
            <person name="Okwuonu G."/>
            <person name="Ongeri F."/>
            <person name="Pham C."/>
            <person name="Simmons D."/>
            <person name="Wilczek-Boney K."/>
            <person name="Hale W."/>
            <person name="Jakkamsetti A."/>
            <person name="Pham P."/>
            <person name="Ruth R."/>
            <person name="San Lucas F."/>
            <person name="Warren J."/>
            <person name="Zhang J."/>
            <person name="Zhao Z."/>
            <person name="Zhou C."/>
            <person name="Zhu D."/>
            <person name="Lee S."/>
            <person name="Bess C."/>
            <person name="Blankenburg K."/>
            <person name="Forbes L."/>
            <person name="Fu Q."/>
            <person name="Gubbala S."/>
            <person name="Hirani K."/>
            <person name="Jayaseelan J.C."/>
            <person name="Lara F."/>
            <person name="Munidasa M."/>
            <person name="Palculict T."/>
            <person name="Patil S."/>
            <person name="Pu L.-L."/>
            <person name="Saada N."/>
            <person name="Tang L."/>
            <person name="Weissenberger G."/>
            <person name="Zhu Y."/>
            <person name="Hemphill L."/>
            <person name="Shang Y."/>
            <person name="Youmans B."/>
            <person name="Ayvaz T."/>
            <person name="Ross M."/>
            <person name="Santibanez J."/>
            <person name="Aqrawi P."/>
            <person name="Gross S."/>
            <person name="Joshi V."/>
            <person name="Fowler G."/>
            <person name="Nazareth L."/>
            <person name="Reid J."/>
            <person name="Worley K."/>
            <person name="Petrosino J."/>
            <person name="Highlander S."/>
            <person name="Gibbs R."/>
        </authorList>
    </citation>
    <scope>NUCLEOTIDE SEQUENCE [LARGE SCALE GENOMIC DNA]</scope>
    <source>
        <strain evidence="2 3">ATCC 29427</strain>
    </source>
</reference>
<dbReference type="EMBL" id="AGBB01000033">
    <property type="protein sequence ID" value="EGY80462.1"/>
    <property type="molecule type" value="Genomic_DNA"/>
</dbReference>
<protein>
    <submittedName>
        <fullName evidence="2">Uncharacterized protein</fullName>
    </submittedName>
</protein>
<gene>
    <name evidence="2" type="ORF">HMPREF9129_0405</name>
</gene>